<evidence type="ECO:0000313" key="1">
    <source>
        <dbReference type="EMBL" id="AXC12948.1"/>
    </source>
</evidence>
<keyword evidence="2" id="KW-1185">Reference proteome</keyword>
<dbReference type="AlphaFoldDB" id="A0A2Z5G1J1"/>
<protein>
    <submittedName>
        <fullName evidence="1">Uncharacterized protein</fullName>
    </submittedName>
</protein>
<name>A0A2Z5G1J1_9BACT</name>
<gene>
    <name evidence="1" type="ORF">ACPOL_3667</name>
</gene>
<sequence length="63" mass="6928">MVPAANDRVVIRKAVLLFHQRASQARPAALLRGNEIVEPRSCREQRNGACWNGTPPLFISTSG</sequence>
<proteinExistence type="predicted"/>
<reference evidence="1 2" key="1">
    <citation type="journal article" date="2018" name="Front. Microbiol.">
        <title>Hydrolytic Capabilities as a Key to Environmental Success: Chitinolytic and Cellulolytic Acidobacteria From Acidic Sub-arctic Soils and Boreal Peatlands.</title>
        <authorList>
            <person name="Belova S.E."/>
            <person name="Ravin N.V."/>
            <person name="Pankratov T.A."/>
            <person name="Rakitin A.L."/>
            <person name="Ivanova A.A."/>
            <person name="Beletsky A.V."/>
            <person name="Mardanov A.V."/>
            <person name="Sinninghe Damste J.S."/>
            <person name="Dedysh S.N."/>
        </authorList>
    </citation>
    <scope>NUCLEOTIDE SEQUENCE [LARGE SCALE GENOMIC DNA]</scope>
    <source>
        <strain evidence="1 2">SBC82</strain>
    </source>
</reference>
<dbReference type="KEGG" id="abas:ACPOL_3667"/>
<dbReference type="EMBL" id="CP030840">
    <property type="protein sequence ID" value="AXC12948.1"/>
    <property type="molecule type" value="Genomic_DNA"/>
</dbReference>
<organism evidence="1 2">
    <name type="scientific">Acidisarcina polymorpha</name>
    <dbReference type="NCBI Taxonomy" id="2211140"/>
    <lineage>
        <taxon>Bacteria</taxon>
        <taxon>Pseudomonadati</taxon>
        <taxon>Acidobacteriota</taxon>
        <taxon>Terriglobia</taxon>
        <taxon>Terriglobales</taxon>
        <taxon>Acidobacteriaceae</taxon>
        <taxon>Acidisarcina</taxon>
    </lineage>
</organism>
<accession>A0A2Z5G1J1</accession>
<dbReference type="Proteomes" id="UP000253606">
    <property type="component" value="Chromosome"/>
</dbReference>
<evidence type="ECO:0000313" key="2">
    <source>
        <dbReference type="Proteomes" id="UP000253606"/>
    </source>
</evidence>